<name>A0ABX1FZQ2_9MICC</name>
<dbReference type="Gene3D" id="1.10.30.50">
    <property type="match status" value="1"/>
</dbReference>
<evidence type="ECO:0000259" key="1">
    <source>
        <dbReference type="SMART" id="SM00507"/>
    </source>
</evidence>
<dbReference type="EMBL" id="JAAWVT010000001">
    <property type="protein sequence ID" value="NKG19446.1"/>
    <property type="molecule type" value="Genomic_DNA"/>
</dbReference>
<dbReference type="SMART" id="SM00507">
    <property type="entry name" value="HNHc"/>
    <property type="match status" value="1"/>
</dbReference>
<gene>
    <name evidence="2" type="ORF">HED64_01830</name>
</gene>
<evidence type="ECO:0000313" key="2">
    <source>
        <dbReference type="EMBL" id="NKG19446.1"/>
    </source>
</evidence>
<dbReference type="Pfam" id="PF01844">
    <property type="entry name" value="HNH"/>
    <property type="match status" value="1"/>
</dbReference>
<keyword evidence="2" id="KW-0255">Endonuclease</keyword>
<dbReference type="GO" id="GO:0004519">
    <property type="term" value="F:endonuclease activity"/>
    <property type="evidence" value="ECO:0007669"/>
    <property type="project" value="UniProtKB-KW"/>
</dbReference>
<sequence length="480" mass="52321">MATTSSPQIPGTLCAVPGEDASSTALTQRGVEIGALVAEYLATAGAAALRVLATVVNETPIEGTAFDRVEALGAFEYLKSAASARQADLACAHEDAVVATRKSAGVREKNPSWGIGAEVALVLRQPRCSGVEFLHLSRVISRDLPLTRAAVGDDTITFHQAEIVARGVRHLKKENQRLIEELLFTDCPLCFSGGDALLRESIHQWALLLEPELEEDSEQKARAGRYLHVYRFDAYRMRIDGLVPVEYGAAILQVLAREEGRGQAAGDERTRGQIAADYFLTSMTGFTDHENMRVRLNLVMTEGTFFTGEGEPALIPGFGYISADRSRKLLLGTWQNPEDIEVVRLYTAPGAGDLVAMDSKARVISGKLKWFVMLRDQHCRTPGCNGLIREIDHVVQAARGGPSSVENLDGRCRSCNATKESPGWVEETVPGVRHALRVTTSSGQMYESVAPRLPGLVEQLLWRLNADRAVHPVAKDHDKA</sequence>
<feature type="domain" description="HNH nuclease" evidence="1">
    <location>
        <begin position="367"/>
        <end position="417"/>
    </location>
</feature>
<comment type="caution">
    <text evidence="2">The sequence shown here is derived from an EMBL/GenBank/DDBJ whole genome shotgun (WGS) entry which is preliminary data.</text>
</comment>
<keyword evidence="3" id="KW-1185">Reference proteome</keyword>
<proteinExistence type="predicted"/>
<keyword evidence="2" id="KW-0378">Hydrolase</keyword>
<dbReference type="InterPro" id="IPR002711">
    <property type="entry name" value="HNH"/>
</dbReference>
<evidence type="ECO:0000313" key="3">
    <source>
        <dbReference type="Proteomes" id="UP000746595"/>
    </source>
</evidence>
<accession>A0ABX1FZQ2</accession>
<protein>
    <submittedName>
        <fullName evidence="2">HNH endonuclease</fullName>
    </submittedName>
</protein>
<reference evidence="2 3" key="1">
    <citation type="submission" date="2020-04" db="EMBL/GenBank/DDBJ databases">
        <title>Paeniglutamicibacter sp. ANT13_2, a novel actinomycete isolated from sediment in Antarctica.</title>
        <authorList>
            <person name="Sakdapetsiri C."/>
            <person name="Pinyakong O."/>
        </authorList>
    </citation>
    <scope>NUCLEOTIDE SEQUENCE [LARGE SCALE GENOMIC DNA]</scope>
    <source>
        <strain evidence="2 3">ANT13_2</strain>
    </source>
</reference>
<organism evidence="2 3">
    <name type="scientific">Paeniglutamicibacter terrestris</name>
    <dbReference type="NCBI Taxonomy" id="2723403"/>
    <lineage>
        <taxon>Bacteria</taxon>
        <taxon>Bacillati</taxon>
        <taxon>Actinomycetota</taxon>
        <taxon>Actinomycetes</taxon>
        <taxon>Micrococcales</taxon>
        <taxon>Micrococcaceae</taxon>
        <taxon>Paeniglutamicibacter</taxon>
    </lineage>
</organism>
<keyword evidence="2" id="KW-0540">Nuclease</keyword>
<dbReference type="CDD" id="cd00085">
    <property type="entry name" value="HNHc"/>
    <property type="match status" value="1"/>
</dbReference>
<dbReference type="Proteomes" id="UP000746595">
    <property type="component" value="Unassembled WGS sequence"/>
</dbReference>
<dbReference type="InterPro" id="IPR003615">
    <property type="entry name" value="HNH_nuc"/>
</dbReference>
<dbReference type="RefSeq" id="WP_168150398.1">
    <property type="nucleotide sequence ID" value="NZ_JAAWVT010000001.1"/>
</dbReference>